<evidence type="ECO:0000256" key="2">
    <source>
        <dbReference type="ARBA" id="ARBA00004123"/>
    </source>
</evidence>
<keyword evidence="4" id="KW-0540">Nuclease</keyword>
<keyword evidence="5" id="KW-0479">Metal-binding</keyword>
<dbReference type="PANTHER" id="PTHR22930:SF269">
    <property type="entry name" value="NUCLEASE HARBI1-LIKE PROTEIN"/>
    <property type="match status" value="1"/>
</dbReference>
<evidence type="ECO:0000256" key="4">
    <source>
        <dbReference type="ARBA" id="ARBA00022722"/>
    </source>
</evidence>
<dbReference type="STRING" id="456900.A0A151ICQ1"/>
<accession>A0A151ICQ1</accession>
<dbReference type="GO" id="GO:0046872">
    <property type="term" value="F:metal ion binding"/>
    <property type="evidence" value="ECO:0007669"/>
    <property type="project" value="UniProtKB-KW"/>
</dbReference>
<proteinExistence type="inferred from homology"/>
<dbReference type="EMBL" id="KQ978028">
    <property type="protein sequence ID" value="KYM97846.1"/>
    <property type="molecule type" value="Genomic_DNA"/>
</dbReference>
<evidence type="ECO:0000313" key="9">
    <source>
        <dbReference type="EMBL" id="KYM97846.1"/>
    </source>
</evidence>
<sequence>MHPIFTDKQRLSQGACNNLVKEMQLVDHEMFYNYCRMSSEMFDQLLHIVGPRIEKRYVIRDPIPVRTRLLICLRYLASGNSMTSIAYSFRIGINTASKIISETCEELWNILHNLVFPEINKENWIKIASDFVKKWNFSHCIGAIDRKHIQIQAPPHSGSTFFNYKGCHSINLLANYCFTLLDIGAEGRQSDGGIFAHSLFGQRFERNQMNLPQPRPIETSVPALPFVLVGDKAFALTPYMKRPYPVFNYRLSRARRMIESAFGILAGKWRIYHR</sequence>
<reference evidence="9 10" key="1">
    <citation type="submission" date="2016-03" db="EMBL/GenBank/DDBJ databases">
        <title>Cyphomyrmex costatus WGS genome.</title>
        <authorList>
            <person name="Nygaard S."/>
            <person name="Hu H."/>
            <person name="Boomsma J."/>
            <person name="Zhang G."/>
        </authorList>
    </citation>
    <scope>NUCLEOTIDE SEQUENCE [LARGE SCALE GENOMIC DNA]</scope>
    <source>
        <strain evidence="9">MS0001</strain>
        <tissue evidence="9">Whole body</tissue>
    </source>
</reference>
<dbReference type="GO" id="GO:0004518">
    <property type="term" value="F:nuclease activity"/>
    <property type="evidence" value="ECO:0007669"/>
    <property type="project" value="UniProtKB-KW"/>
</dbReference>
<feature type="domain" description="DDE Tnp4" evidence="8">
    <location>
        <begin position="144"/>
        <end position="273"/>
    </location>
</feature>
<evidence type="ECO:0000313" key="10">
    <source>
        <dbReference type="Proteomes" id="UP000078542"/>
    </source>
</evidence>
<dbReference type="GO" id="GO:0005634">
    <property type="term" value="C:nucleus"/>
    <property type="evidence" value="ECO:0007669"/>
    <property type="project" value="UniProtKB-SubCell"/>
</dbReference>
<evidence type="ECO:0000256" key="7">
    <source>
        <dbReference type="ARBA" id="ARBA00023242"/>
    </source>
</evidence>
<keyword evidence="10" id="KW-1185">Reference proteome</keyword>
<evidence type="ECO:0000256" key="6">
    <source>
        <dbReference type="ARBA" id="ARBA00022801"/>
    </source>
</evidence>
<keyword evidence="7" id="KW-0539">Nucleus</keyword>
<dbReference type="InterPro" id="IPR045249">
    <property type="entry name" value="HARBI1-like"/>
</dbReference>
<comment type="cofactor">
    <cofactor evidence="1">
        <name>a divalent metal cation</name>
        <dbReference type="ChEBI" id="CHEBI:60240"/>
    </cofactor>
</comment>
<evidence type="ECO:0000256" key="1">
    <source>
        <dbReference type="ARBA" id="ARBA00001968"/>
    </source>
</evidence>
<comment type="subcellular location">
    <subcellularLocation>
        <location evidence="2">Nucleus</location>
    </subcellularLocation>
</comment>
<gene>
    <name evidence="9" type="ORF">ALC62_11461</name>
</gene>
<dbReference type="GO" id="GO:0016787">
    <property type="term" value="F:hydrolase activity"/>
    <property type="evidence" value="ECO:0007669"/>
    <property type="project" value="UniProtKB-KW"/>
</dbReference>
<dbReference type="AlphaFoldDB" id="A0A151ICQ1"/>
<evidence type="ECO:0000256" key="5">
    <source>
        <dbReference type="ARBA" id="ARBA00022723"/>
    </source>
</evidence>
<evidence type="ECO:0000259" key="8">
    <source>
        <dbReference type="Pfam" id="PF13359"/>
    </source>
</evidence>
<name>A0A151ICQ1_9HYME</name>
<evidence type="ECO:0000256" key="3">
    <source>
        <dbReference type="ARBA" id="ARBA00006958"/>
    </source>
</evidence>
<keyword evidence="6" id="KW-0378">Hydrolase</keyword>
<dbReference type="InterPro" id="IPR027806">
    <property type="entry name" value="HARBI1_dom"/>
</dbReference>
<dbReference type="Proteomes" id="UP000078542">
    <property type="component" value="Unassembled WGS sequence"/>
</dbReference>
<dbReference type="PANTHER" id="PTHR22930">
    <property type="match status" value="1"/>
</dbReference>
<comment type="similarity">
    <text evidence="3">Belongs to the HARBI1 family.</text>
</comment>
<protein>
    <recommendedName>
        <fullName evidence="8">DDE Tnp4 domain-containing protein</fullName>
    </recommendedName>
</protein>
<dbReference type="Pfam" id="PF13359">
    <property type="entry name" value="DDE_Tnp_4"/>
    <property type="match status" value="1"/>
</dbReference>
<organism evidence="9 10">
    <name type="scientific">Cyphomyrmex costatus</name>
    <dbReference type="NCBI Taxonomy" id="456900"/>
    <lineage>
        <taxon>Eukaryota</taxon>
        <taxon>Metazoa</taxon>
        <taxon>Ecdysozoa</taxon>
        <taxon>Arthropoda</taxon>
        <taxon>Hexapoda</taxon>
        <taxon>Insecta</taxon>
        <taxon>Pterygota</taxon>
        <taxon>Neoptera</taxon>
        <taxon>Endopterygota</taxon>
        <taxon>Hymenoptera</taxon>
        <taxon>Apocrita</taxon>
        <taxon>Aculeata</taxon>
        <taxon>Formicoidea</taxon>
        <taxon>Formicidae</taxon>
        <taxon>Myrmicinae</taxon>
        <taxon>Cyphomyrmex</taxon>
    </lineage>
</organism>